<dbReference type="InterPro" id="IPR029058">
    <property type="entry name" value="AB_hydrolase_fold"/>
</dbReference>
<dbReference type="PANTHER" id="PTHR43329">
    <property type="entry name" value="EPOXIDE HYDROLASE"/>
    <property type="match status" value="1"/>
</dbReference>
<feature type="domain" description="AB hydrolase-1" evidence="3">
    <location>
        <begin position="10"/>
        <end position="115"/>
    </location>
</feature>
<evidence type="ECO:0000256" key="1">
    <source>
        <dbReference type="ARBA" id="ARBA00022801"/>
    </source>
</evidence>
<dbReference type="Proteomes" id="UP000436088">
    <property type="component" value="Unassembled WGS sequence"/>
</dbReference>
<dbReference type="PRINTS" id="PR00412">
    <property type="entry name" value="EPOXHYDRLASE"/>
</dbReference>
<accession>A0A6A3B536</accession>
<dbReference type="EMBL" id="VEPZ02000305">
    <property type="protein sequence ID" value="KAE8727644.1"/>
    <property type="molecule type" value="Genomic_DNA"/>
</dbReference>
<dbReference type="InterPro" id="IPR000639">
    <property type="entry name" value="Epox_hydrolase-like"/>
</dbReference>
<gene>
    <name evidence="5" type="ORF">F3Y22_tig00005406pilonHSYRG00002</name>
    <name evidence="4" type="ORF">F3Y22_tig00110299pilonHSYRG00359</name>
</gene>
<dbReference type="EMBL" id="VEPZ02000917">
    <property type="protein sequence ID" value="KAE8711333.1"/>
    <property type="molecule type" value="Genomic_DNA"/>
</dbReference>
<dbReference type="AlphaFoldDB" id="A0A6A3B536"/>
<dbReference type="Gene3D" id="3.40.50.1820">
    <property type="entry name" value="alpha/beta hydrolase"/>
    <property type="match status" value="1"/>
</dbReference>
<evidence type="ECO:0000256" key="2">
    <source>
        <dbReference type="ARBA" id="ARBA00038334"/>
    </source>
</evidence>
<comment type="similarity">
    <text evidence="2">Belongs to the AB hydrolase superfamily. Epoxide hydrolase family.</text>
</comment>
<dbReference type="InterPro" id="IPR000073">
    <property type="entry name" value="AB_hydrolase_1"/>
</dbReference>
<evidence type="ECO:0000313" key="4">
    <source>
        <dbReference type="EMBL" id="KAE8711333.1"/>
    </source>
</evidence>
<dbReference type="Pfam" id="PF00561">
    <property type="entry name" value="Abhydrolase_1"/>
    <property type="match status" value="1"/>
</dbReference>
<evidence type="ECO:0000313" key="5">
    <source>
        <dbReference type="EMBL" id="KAE8727644.1"/>
    </source>
</evidence>
<name>A0A6A3B536_HIBSY</name>
<organism evidence="4 6">
    <name type="scientific">Hibiscus syriacus</name>
    <name type="common">Rose of Sharon</name>
    <dbReference type="NCBI Taxonomy" id="106335"/>
    <lineage>
        <taxon>Eukaryota</taxon>
        <taxon>Viridiplantae</taxon>
        <taxon>Streptophyta</taxon>
        <taxon>Embryophyta</taxon>
        <taxon>Tracheophyta</taxon>
        <taxon>Spermatophyta</taxon>
        <taxon>Magnoliopsida</taxon>
        <taxon>eudicotyledons</taxon>
        <taxon>Gunneridae</taxon>
        <taxon>Pentapetalae</taxon>
        <taxon>rosids</taxon>
        <taxon>malvids</taxon>
        <taxon>Malvales</taxon>
        <taxon>Malvaceae</taxon>
        <taxon>Malvoideae</taxon>
        <taxon>Hibiscus</taxon>
    </lineage>
</organism>
<dbReference type="PRINTS" id="PR00111">
    <property type="entry name" value="ABHYDROLASE"/>
</dbReference>
<proteinExistence type="inferred from homology"/>
<evidence type="ECO:0000313" key="6">
    <source>
        <dbReference type="Proteomes" id="UP000436088"/>
    </source>
</evidence>
<reference evidence="4 6" key="1">
    <citation type="submission" date="2019-09" db="EMBL/GenBank/DDBJ databases">
        <title>Draft genome information of white flower Hibiscus syriacus.</title>
        <authorList>
            <person name="Kim Y.-M."/>
        </authorList>
    </citation>
    <scope>NUCLEOTIDE SEQUENCE [LARGE SCALE GENOMIC DNA]</scope>
    <source>
        <strain evidence="6">cv. Baekdansim</strain>
        <strain evidence="4">YM2019G1</strain>
        <tissue evidence="4">Leaf</tissue>
    </source>
</reference>
<sequence>MHVAEKGERPLIIFLHGFLDLWYSWHHQITTLVALGYRVLAPDLHGYGGTDAPVSISDYTCFQVVGDLIALLDSVAPPEEEDKVFVVGCDWGAIIAWYLFLSRPDRFKALFNMSVISSL</sequence>
<protein>
    <recommendedName>
        <fullName evidence="3">AB hydrolase-1 domain-containing protein</fullName>
    </recommendedName>
</protein>
<keyword evidence="1" id="KW-0378">Hydrolase</keyword>
<evidence type="ECO:0000259" key="3">
    <source>
        <dbReference type="Pfam" id="PF00561"/>
    </source>
</evidence>
<dbReference type="SUPFAM" id="SSF53474">
    <property type="entry name" value="alpha/beta-Hydrolases"/>
    <property type="match status" value="1"/>
</dbReference>
<dbReference type="GO" id="GO:0016787">
    <property type="term" value="F:hydrolase activity"/>
    <property type="evidence" value="ECO:0007669"/>
    <property type="project" value="UniProtKB-KW"/>
</dbReference>
<keyword evidence="6" id="KW-1185">Reference proteome</keyword>
<comment type="caution">
    <text evidence="4">The sequence shown here is derived from an EMBL/GenBank/DDBJ whole genome shotgun (WGS) entry which is preliminary data.</text>
</comment>